<comment type="caution">
    <text evidence="2">The sequence shown here is derived from an EMBL/GenBank/DDBJ whole genome shotgun (WGS) entry which is preliminary data.</text>
</comment>
<dbReference type="Proteomes" id="UP001205185">
    <property type="component" value="Unassembled WGS sequence"/>
</dbReference>
<organism evidence="2 3">
    <name type="scientific">Actinokineospora diospyrosa</name>
    <dbReference type="NCBI Taxonomy" id="103728"/>
    <lineage>
        <taxon>Bacteria</taxon>
        <taxon>Bacillati</taxon>
        <taxon>Actinomycetota</taxon>
        <taxon>Actinomycetes</taxon>
        <taxon>Pseudonocardiales</taxon>
        <taxon>Pseudonocardiaceae</taxon>
        <taxon>Actinokineospora</taxon>
    </lineage>
</organism>
<dbReference type="CDD" id="cd00161">
    <property type="entry name" value="beta-trefoil_Ricin-like"/>
    <property type="match status" value="1"/>
</dbReference>
<protein>
    <submittedName>
        <fullName evidence="2">Ricin-type beta-trefoil lectin domain-containing protein</fullName>
    </submittedName>
</protein>
<dbReference type="SUPFAM" id="SSF50370">
    <property type="entry name" value="Ricin B-like lectins"/>
    <property type="match status" value="1"/>
</dbReference>
<keyword evidence="3" id="KW-1185">Reference proteome</keyword>
<dbReference type="EMBL" id="JAMTCO010000012">
    <property type="protein sequence ID" value="MCP2272502.1"/>
    <property type="molecule type" value="Genomic_DNA"/>
</dbReference>
<dbReference type="RefSeq" id="WP_253889404.1">
    <property type="nucleotide sequence ID" value="NZ_BAAAVB010000001.1"/>
</dbReference>
<dbReference type="InterPro" id="IPR000772">
    <property type="entry name" value="Ricin_B_lectin"/>
</dbReference>
<evidence type="ECO:0000259" key="1">
    <source>
        <dbReference type="SMART" id="SM00458"/>
    </source>
</evidence>
<evidence type="ECO:0000313" key="2">
    <source>
        <dbReference type="EMBL" id="MCP2272502.1"/>
    </source>
</evidence>
<feature type="domain" description="Ricin B lectin" evidence="1">
    <location>
        <begin position="29"/>
        <end position="168"/>
    </location>
</feature>
<proteinExistence type="predicted"/>
<dbReference type="SMART" id="SM00458">
    <property type="entry name" value="RICIN"/>
    <property type="match status" value="1"/>
</dbReference>
<dbReference type="PROSITE" id="PS50231">
    <property type="entry name" value="RICIN_B_LECTIN"/>
    <property type="match status" value="1"/>
</dbReference>
<dbReference type="InterPro" id="IPR035992">
    <property type="entry name" value="Ricin_B-like_lectins"/>
</dbReference>
<dbReference type="Pfam" id="PF00652">
    <property type="entry name" value="Ricin_B_lectin"/>
    <property type="match status" value="1"/>
</dbReference>
<gene>
    <name evidence="2" type="ORF">LV75_005028</name>
</gene>
<name>A0ABT1IIM1_9PSEU</name>
<accession>A0ABT1IIM1</accession>
<reference evidence="2 3" key="1">
    <citation type="submission" date="2022-06" db="EMBL/GenBank/DDBJ databases">
        <title>Genomic Encyclopedia of Archaeal and Bacterial Type Strains, Phase II (KMG-II): from individual species to whole genera.</title>
        <authorList>
            <person name="Goeker M."/>
        </authorList>
    </citation>
    <scope>NUCLEOTIDE SEQUENCE [LARGE SCALE GENOMIC DNA]</scope>
    <source>
        <strain evidence="2 3">DSM 44255</strain>
    </source>
</reference>
<sequence>MKARKVAGVVIGAVGLLAGGVLPASAGTDGVWHELRPLSSDKCLDVDGGSLEDGANVIQWSCHGGLNQQWQLVLVESDDIYQVFSAGSGKCLDVSGASTDNGASVIQWECHGDLNQQWQLIPGPGSTYELQAVHSGKCLDVTGADPADGVAVIQWECHGGDNQAWSITNV</sequence>
<dbReference type="Gene3D" id="2.80.10.50">
    <property type="match status" value="3"/>
</dbReference>
<evidence type="ECO:0000313" key="3">
    <source>
        <dbReference type="Proteomes" id="UP001205185"/>
    </source>
</evidence>